<feature type="compositionally biased region" description="Basic and acidic residues" evidence="1">
    <location>
        <begin position="96"/>
        <end position="108"/>
    </location>
</feature>
<gene>
    <name evidence="2" type="ORF">H920_14726</name>
</gene>
<dbReference type="EMBL" id="KN123712">
    <property type="protein sequence ID" value="KFO23883.1"/>
    <property type="molecule type" value="Genomic_DNA"/>
</dbReference>
<keyword evidence="3" id="KW-1185">Reference proteome</keyword>
<feature type="region of interest" description="Disordered" evidence="1">
    <location>
        <begin position="80"/>
        <end position="109"/>
    </location>
</feature>
<protein>
    <recommendedName>
        <fullName evidence="4">EKC/KEOPS complex subunit LAGE3</fullName>
    </recommendedName>
</protein>
<dbReference type="AlphaFoldDB" id="A0A091D057"/>
<accession>A0A091D057</accession>
<dbReference type="Proteomes" id="UP000028990">
    <property type="component" value="Unassembled WGS sequence"/>
</dbReference>
<sequence>MALFPVVDRGSGYLLALKRLRCYQLSARYIAWAPIHRRKKSHAFSHPEASIETRKFSLGTNSLQEERWVRGRCWTLSLSERGGTNMQGPDNVEGGPHGDDGDNREGGGRVHPIFMEGGEGLGVEGVYGGEHLQGQGAVQGPGAGGDASAAAGVNEEELLDLRLTMPFRCSVDTELAYWLLDPVAATLQEGVRREMTIDGNELNIRLTSDNSHLQEFDIAVWELLQQVSMVLRVFENLET</sequence>
<name>A0A091D057_FUKDA</name>
<evidence type="ECO:0000256" key="1">
    <source>
        <dbReference type="SAM" id="MobiDB-lite"/>
    </source>
</evidence>
<evidence type="ECO:0000313" key="2">
    <source>
        <dbReference type="EMBL" id="KFO23883.1"/>
    </source>
</evidence>
<evidence type="ECO:0000313" key="3">
    <source>
        <dbReference type="Proteomes" id="UP000028990"/>
    </source>
</evidence>
<evidence type="ECO:0008006" key="4">
    <source>
        <dbReference type="Google" id="ProtNLM"/>
    </source>
</evidence>
<proteinExistence type="predicted"/>
<organism evidence="2 3">
    <name type="scientific">Fukomys damarensis</name>
    <name type="common">Damaraland mole rat</name>
    <name type="synonym">Cryptomys damarensis</name>
    <dbReference type="NCBI Taxonomy" id="885580"/>
    <lineage>
        <taxon>Eukaryota</taxon>
        <taxon>Metazoa</taxon>
        <taxon>Chordata</taxon>
        <taxon>Craniata</taxon>
        <taxon>Vertebrata</taxon>
        <taxon>Euteleostomi</taxon>
        <taxon>Mammalia</taxon>
        <taxon>Eutheria</taxon>
        <taxon>Euarchontoglires</taxon>
        <taxon>Glires</taxon>
        <taxon>Rodentia</taxon>
        <taxon>Hystricomorpha</taxon>
        <taxon>Bathyergidae</taxon>
        <taxon>Fukomys</taxon>
    </lineage>
</organism>
<reference evidence="2 3" key="1">
    <citation type="submission" date="2013-11" db="EMBL/GenBank/DDBJ databases">
        <title>The Damaraland mole rat (Fukomys damarensis) genome and evolution of African mole rats.</title>
        <authorList>
            <person name="Gladyshev V.N."/>
            <person name="Fang X."/>
        </authorList>
    </citation>
    <scope>NUCLEOTIDE SEQUENCE [LARGE SCALE GENOMIC DNA]</scope>
    <source>
        <tissue evidence="2">Liver</tissue>
    </source>
</reference>